<accession>A0ACC0VIN0</accession>
<name>A0ACC0VIN0_9STRA</name>
<reference evidence="1 2" key="1">
    <citation type="journal article" date="2022" name="bioRxiv">
        <title>The genome of the oomycete Peronosclerospora sorghi, a cosmopolitan pathogen of maize and sorghum, is inflated with dispersed pseudogenes.</title>
        <authorList>
            <person name="Fletcher K."/>
            <person name="Martin F."/>
            <person name="Isakeit T."/>
            <person name="Cavanaugh K."/>
            <person name="Magill C."/>
            <person name="Michelmore R."/>
        </authorList>
    </citation>
    <scope>NUCLEOTIDE SEQUENCE [LARGE SCALE GENOMIC DNA]</scope>
    <source>
        <strain evidence="1">P6</strain>
    </source>
</reference>
<protein>
    <submittedName>
        <fullName evidence="1">Uncharacterized protein</fullName>
    </submittedName>
</protein>
<comment type="caution">
    <text evidence="1">The sequence shown here is derived from an EMBL/GenBank/DDBJ whole genome shotgun (WGS) entry which is preliminary data.</text>
</comment>
<proteinExistence type="predicted"/>
<evidence type="ECO:0000313" key="2">
    <source>
        <dbReference type="Proteomes" id="UP001163321"/>
    </source>
</evidence>
<dbReference type="EMBL" id="CM047587">
    <property type="protein sequence ID" value="KAI9906307.1"/>
    <property type="molecule type" value="Genomic_DNA"/>
</dbReference>
<sequence>MVHFSPLELIQLICILRKSGIEQEMQLEEAKILVSAAIKAREDAEATAREAVELMTCFIPN</sequence>
<evidence type="ECO:0000313" key="1">
    <source>
        <dbReference type="EMBL" id="KAI9906307.1"/>
    </source>
</evidence>
<dbReference type="Proteomes" id="UP001163321">
    <property type="component" value="Chromosome 8"/>
</dbReference>
<organism evidence="1 2">
    <name type="scientific">Peronosclerospora sorghi</name>
    <dbReference type="NCBI Taxonomy" id="230839"/>
    <lineage>
        <taxon>Eukaryota</taxon>
        <taxon>Sar</taxon>
        <taxon>Stramenopiles</taxon>
        <taxon>Oomycota</taxon>
        <taxon>Peronosporomycetes</taxon>
        <taxon>Peronosporales</taxon>
        <taxon>Peronosporaceae</taxon>
        <taxon>Peronosclerospora</taxon>
    </lineage>
</organism>
<gene>
    <name evidence="1" type="ORF">PsorP6_016547</name>
</gene>
<keyword evidence="2" id="KW-1185">Reference proteome</keyword>